<dbReference type="InterPro" id="IPR019533">
    <property type="entry name" value="Peptidase_S26"/>
</dbReference>
<dbReference type="Gene3D" id="2.10.109.10">
    <property type="entry name" value="Umud Fragment, subunit A"/>
    <property type="match status" value="1"/>
</dbReference>
<reference evidence="7 8" key="1">
    <citation type="submission" date="2022-07" db="EMBL/GenBank/DDBJ databases">
        <title>Genome-wide signatures of adaptation to extreme environments.</title>
        <authorList>
            <person name="Cho C.H."/>
            <person name="Yoon H.S."/>
        </authorList>
    </citation>
    <scope>NUCLEOTIDE SEQUENCE [LARGE SCALE GENOMIC DNA]</scope>
    <source>
        <strain evidence="7 8">108.79 E11</strain>
    </source>
</reference>
<comment type="caution">
    <text evidence="7">The sequence shown here is derived from an EMBL/GenBank/DDBJ whole genome shotgun (WGS) entry which is preliminary data.</text>
</comment>
<dbReference type="GO" id="GO:0006627">
    <property type="term" value="P:protein processing involved in protein targeting to mitochondrion"/>
    <property type="evidence" value="ECO:0007669"/>
    <property type="project" value="TreeGrafter"/>
</dbReference>
<evidence type="ECO:0000256" key="4">
    <source>
        <dbReference type="ARBA" id="ARBA00023128"/>
    </source>
</evidence>
<dbReference type="InterPro" id="IPR052064">
    <property type="entry name" value="Mito_IMP1_subunit"/>
</dbReference>
<dbReference type="GO" id="GO:0004252">
    <property type="term" value="F:serine-type endopeptidase activity"/>
    <property type="evidence" value="ECO:0007669"/>
    <property type="project" value="InterPro"/>
</dbReference>
<dbReference type="Proteomes" id="UP001300502">
    <property type="component" value="Unassembled WGS sequence"/>
</dbReference>
<name>A0AAV9I2T5_9RHOD</name>
<keyword evidence="3" id="KW-0378">Hydrolase</keyword>
<dbReference type="PANTHER" id="PTHR12383:SF16">
    <property type="entry name" value="MITOCHONDRIAL INNER MEMBRANE PROTEASE SUBUNIT 1"/>
    <property type="match status" value="1"/>
</dbReference>
<dbReference type="PANTHER" id="PTHR12383">
    <property type="entry name" value="PROTEASE FAMILY S26 MITOCHONDRIAL INNER MEMBRANE PROTEASE-RELATED"/>
    <property type="match status" value="1"/>
</dbReference>
<dbReference type="Pfam" id="PF10502">
    <property type="entry name" value="Peptidase_S26"/>
    <property type="match status" value="1"/>
</dbReference>
<proteinExistence type="predicted"/>
<feature type="domain" description="Peptidase S26" evidence="6">
    <location>
        <begin position="15"/>
        <end position="87"/>
    </location>
</feature>
<evidence type="ECO:0000259" key="6">
    <source>
        <dbReference type="Pfam" id="PF10502"/>
    </source>
</evidence>
<dbReference type="EMBL" id="JANCYU010000001">
    <property type="protein sequence ID" value="KAK4522219.1"/>
    <property type="molecule type" value="Genomic_DNA"/>
</dbReference>
<dbReference type="InterPro" id="IPR036286">
    <property type="entry name" value="LexA/Signal_pep-like_sf"/>
</dbReference>
<evidence type="ECO:0000256" key="3">
    <source>
        <dbReference type="ARBA" id="ARBA00022801"/>
    </source>
</evidence>
<keyword evidence="5" id="KW-0472">Membrane</keyword>
<comment type="subcellular location">
    <subcellularLocation>
        <location evidence="1">Mitochondrion inner membrane</location>
    </subcellularLocation>
</comment>
<evidence type="ECO:0000256" key="2">
    <source>
        <dbReference type="ARBA" id="ARBA00022792"/>
    </source>
</evidence>
<keyword evidence="2" id="KW-0999">Mitochondrion inner membrane</keyword>
<evidence type="ECO:0000256" key="5">
    <source>
        <dbReference type="ARBA" id="ARBA00023136"/>
    </source>
</evidence>
<dbReference type="AlphaFoldDB" id="A0AAV9I2T5"/>
<dbReference type="GO" id="GO:0006465">
    <property type="term" value="P:signal peptide processing"/>
    <property type="evidence" value="ECO:0007669"/>
    <property type="project" value="InterPro"/>
</dbReference>
<keyword evidence="8" id="KW-1185">Reference proteome</keyword>
<keyword evidence="4" id="KW-0496">Mitochondrion</keyword>
<accession>A0AAV9I2T5</accession>
<protein>
    <recommendedName>
        <fullName evidence="6">Peptidase S26 domain-containing protein</fullName>
    </recommendedName>
</protein>
<dbReference type="CDD" id="cd06530">
    <property type="entry name" value="S26_SPase_I"/>
    <property type="match status" value="1"/>
</dbReference>
<dbReference type="SUPFAM" id="SSF51306">
    <property type="entry name" value="LexA/Signal peptidase"/>
    <property type="match status" value="1"/>
</dbReference>
<organism evidence="7 8">
    <name type="scientific">Galdieria yellowstonensis</name>
    <dbReference type="NCBI Taxonomy" id="3028027"/>
    <lineage>
        <taxon>Eukaryota</taxon>
        <taxon>Rhodophyta</taxon>
        <taxon>Bangiophyceae</taxon>
        <taxon>Galdieriales</taxon>
        <taxon>Galdieriaceae</taxon>
        <taxon>Galdieria</taxon>
    </lineage>
</organism>
<gene>
    <name evidence="7" type="ORF">GAYE_FCTG49G0098</name>
</gene>
<evidence type="ECO:0000256" key="1">
    <source>
        <dbReference type="ARBA" id="ARBA00004273"/>
    </source>
</evidence>
<evidence type="ECO:0000313" key="8">
    <source>
        <dbReference type="Proteomes" id="UP001300502"/>
    </source>
</evidence>
<evidence type="ECO:0000313" key="7">
    <source>
        <dbReference type="EMBL" id="KAK4522219.1"/>
    </source>
</evidence>
<dbReference type="GO" id="GO:0042720">
    <property type="term" value="C:mitochondrial inner membrane peptidase complex"/>
    <property type="evidence" value="ECO:0007669"/>
    <property type="project" value="TreeGrafter"/>
</dbReference>
<sequence>MSSKATWKTVSEKLLWIVKYGCTFYVVQKYGIEASMCVGPSMEPTLNAKGDIVVLEHISTRWGTLKPGDVVVAKSPSSPHSYICKRVKVVGDKPFSSRFWKYRQRTPEYVPRGYVCTVSNFFICSKIIRDIPCKQDEFITC</sequence>